<dbReference type="GO" id="GO:0043022">
    <property type="term" value="F:ribosome binding"/>
    <property type="evidence" value="ECO:0007669"/>
    <property type="project" value="InterPro"/>
</dbReference>
<dbReference type="GO" id="GO:0005886">
    <property type="term" value="C:plasma membrane"/>
    <property type="evidence" value="ECO:0007669"/>
    <property type="project" value="UniProtKB-SubCell"/>
</dbReference>
<comment type="caution">
    <text evidence="10">The sequence shown here is derived from an EMBL/GenBank/DDBJ whole genome shotgun (WGS) entry which is preliminary data.</text>
</comment>
<evidence type="ECO:0000256" key="7">
    <source>
        <dbReference type="ARBA" id="ARBA00023136"/>
    </source>
</evidence>
<organism evidence="10 11">
    <name type="scientific">Amantichitinum ursilacus</name>
    <dbReference type="NCBI Taxonomy" id="857265"/>
    <lineage>
        <taxon>Bacteria</taxon>
        <taxon>Pseudomonadati</taxon>
        <taxon>Pseudomonadota</taxon>
        <taxon>Betaproteobacteria</taxon>
        <taxon>Neisseriales</taxon>
        <taxon>Chitinibacteraceae</taxon>
        <taxon>Amantichitinum</taxon>
    </lineage>
</organism>
<dbReference type="InterPro" id="IPR010279">
    <property type="entry name" value="YqjD/ElaB"/>
</dbReference>
<evidence type="ECO:0000256" key="2">
    <source>
        <dbReference type="ARBA" id="ARBA00010423"/>
    </source>
</evidence>
<name>A0A0N0XH17_9NEIS</name>
<dbReference type="OrthoDB" id="9181874at2"/>
<dbReference type="InterPro" id="IPR043604">
    <property type="entry name" value="DUF883_N"/>
</dbReference>
<dbReference type="Pfam" id="PF19029">
    <property type="entry name" value="DUF883_C"/>
    <property type="match status" value="1"/>
</dbReference>
<comment type="subcellular location">
    <subcellularLocation>
        <location evidence="1">Cell inner membrane</location>
        <topology evidence="1">Single-pass membrane protein</topology>
    </subcellularLocation>
</comment>
<dbReference type="PANTHER" id="PTHR35893">
    <property type="entry name" value="INNER MEMBRANE PROTEIN-RELATED"/>
    <property type="match status" value="1"/>
</dbReference>
<dbReference type="PANTHER" id="PTHR35893:SF3">
    <property type="entry name" value="INNER MEMBRANE PROTEIN"/>
    <property type="match status" value="1"/>
</dbReference>
<gene>
    <name evidence="10" type="ORF">WG78_16645</name>
</gene>
<dbReference type="Proteomes" id="UP000037939">
    <property type="component" value="Unassembled WGS sequence"/>
</dbReference>
<feature type="domain" description="DUF883" evidence="8">
    <location>
        <begin position="6"/>
        <end position="54"/>
    </location>
</feature>
<evidence type="ECO:0000259" key="9">
    <source>
        <dbReference type="Pfam" id="PF19029"/>
    </source>
</evidence>
<evidence type="ECO:0000256" key="3">
    <source>
        <dbReference type="ARBA" id="ARBA00022475"/>
    </source>
</evidence>
<evidence type="ECO:0000256" key="1">
    <source>
        <dbReference type="ARBA" id="ARBA00004377"/>
    </source>
</evidence>
<reference evidence="10 11" key="1">
    <citation type="submission" date="2015-07" db="EMBL/GenBank/DDBJ databases">
        <title>Draft genome sequence of the Amantichitinum ursilacus IGB-41, a new chitin-degrading bacterium.</title>
        <authorList>
            <person name="Kirstahler P."/>
            <person name="Guenther M."/>
            <person name="Grumaz C."/>
            <person name="Rupp S."/>
            <person name="Zibek S."/>
            <person name="Sohn K."/>
        </authorList>
    </citation>
    <scope>NUCLEOTIDE SEQUENCE [LARGE SCALE GENOMIC DNA]</scope>
    <source>
        <strain evidence="10 11">IGB-41</strain>
    </source>
</reference>
<evidence type="ECO:0000313" key="10">
    <source>
        <dbReference type="EMBL" id="KPC50701.1"/>
    </source>
</evidence>
<dbReference type="STRING" id="857265.WG78_16645"/>
<accession>A0A0N0XH17</accession>
<dbReference type="AlphaFoldDB" id="A0A0N0XH17"/>
<feature type="domain" description="DUF883" evidence="9">
    <location>
        <begin position="69"/>
        <end position="98"/>
    </location>
</feature>
<keyword evidence="3" id="KW-1003">Cell membrane</keyword>
<keyword evidence="7" id="KW-0472">Membrane</keyword>
<keyword evidence="4" id="KW-0997">Cell inner membrane</keyword>
<comment type="similarity">
    <text evidence="2">Belongs to the ElaB/YgaM/YqjD family.</text>
</comment>
<dbReference type="EMBL" id="LAQT01000027">
    <property type="protein sequence ID" value="KPC50701.1"/>
    <property type="molecule type" value="Genomic_DNA"/>
</dbReference>
<evidence type="ECO:0000259" key="8">
    <source>
        <dbReference type="Pfam" id="PF05957"/>
    </source>
</evidence>
<sequence length="98" mass="10478">MARTQDLVDDLRTILADTEKLLSDTADVGNDVGRNASARIAANLDTVRSKLAETHELVAGKADYAYKATDGYVRANPWESLGIAAGIGFLAGLLVCRR</sequence>
<evidence type="ECO:0008006" key="12">
    <source>
        <dbReference type="Google" id="ProtNLM"/>
    </source>
</evidence>
<dbReference type="RefSeq" id="WP_053938936.1">
    <property type="nucleotide sequence ID" value="NZ_LAQT01000027.1"/>
</dbReference>
<keyword evidence="11" id="KW-1185">Reference proteome</keyword>
<evidence type="ECO:0000313" key="11">
    <source>
        <dbReference type="Proteomes" id="UP000037939"/>
    </source>
</evidence>
<evidence type="ECO:0000256" key="6">
    <source>
        <dbReference type="ARBA" id="ARBA00022989"/>
    </source>
</evidence>
<evidence type="ECO:0000256" key="5">
    <source>
        <dbReference type="ARBA" id="ARBA00022692"/>
    </source>
</evidence>
<keyword evidence="6" id="KW-1133">Transmembrane helix</keyword>
<keyword evidence="5" id="KW-0812">Transmembrane</keyword>
<evidence type="ECO:0000256" key="4">
    <source>
        <dbReference type="ARBA" id="ARBA00022519"/>
    </source>
</evidence>
<dbReference type="Pfam" id="PF05957">
    <property type="entry name" value="DUF883"/>
    <property type="match status" value="1"/>
</dbReference>
<proteinExistence type="inferred from homology"/>
<dbReference type="InterPro" id="IPR043605">
    <property type="entry name" value="DUF883_C"/>
</dbReference>
<protein>
    <recommendedName>
        <fullName evidence="12">DUF883 domain-containing protein</fullName>
    </recommendedName>
</protein>